<evidence type="ECO:0000259" key="1">
    <source>
        <dbReference type="SMART" id="SM00923"/>
    </source>
</evidence>
<organism evidence="2 3">
    <name type="scientific">Streptomyces paromomycinus</name>
    <name type="common">Streptomyces rimosus subsp. paromomycinus</name>
    <dbReference type="NCBI Taxonomy" id="92743"/>
    <lineage>
        <taxon>Bacteria</taxon>
        <taxon>Bacillati</taxon>
        <taxon>Actinomycetota</taxon>
        <taxon>Actinomycetes</taxon>
        <taxon>Kitasatosporales</taxon>
        <taxon>Streptomycetaceae</taxon>
        <taxon>Streptomyces</taxon>
    </lineage>
</organism>
<comment type="caution">
    <text evidence="2">The sequence shown here is derived from an EMBL/GenBank/DDBJ whole genome shotgun (WGS) entry which is preliminary data.</text>
</comment>
<protein>
    <submittedName>
        <fullName evidence="2">MbtH protein</fullName>
    </submittedName>
</protein>
<dbReference type="GO" id="GO:0019290">
    <property type="term" value="P:siderophore biosynthetic process"/>
    <property type="evidence" value="ECO:0007669"/>
    <property type="project" value="TreeGrafter"/>
</dbReference>
<dbReference type="PANTHER" id="PTHR38444">
    <property type="entry name" value="ENTEROBACTIN BIOSYNTHESIS PROTEIN YBDZ"/>
    <property type="match status" value="1"/>
</dbReference>
<dbReference type="AlphaFoldDB" id="A0A401VUN6"/>
<evidence type="ECO:0000313" key="2">
    <source>
        <dbReference type="EMBL" id="GCD40784.1"/>
    </source>
</evidence>
<feature type="domain" description="MbtH-like" evidence="1">
    <location>
        <begin position="1"/>
        <end position="51"/>
    </location>
</feature>
<dbReference type="GO" id="GO:0005829">
    <property type="term" value="C:cytosol"/>
    <property type="evidence" value="ECO:0007669"/>
    <property type="project" value="TreeGrafter"/>
</dbReference>
<keyword evidence="3" id="KW-1185">Reference proteome</keyword>
<reference evidence="2 3" key="1">
    <citation type="submission" date="2018-11" db="EMBL/GenBank/DDBJ databases">
        <title>Whole genome sequence of Streptomyces paromomycinus NBRC 15454(T).</title>
        <authorList>
            <person name="Komaki H."/>
            <person name="Tamura T."/>
        </authorList>
    </citation>
    <scope>NUCLEOTIDE SEQUENCE [LARGE SCALE GENOMIC DNA]</scope>
    <source>
        <strain evidence="2 3">NBRC 15454</strain>
    </source>
</reference>
<dbReference type="SUPFAM" id="SSF160582">
    <property type="entry name" value="MbtH-like"/>
    <property type="match status" value="1"/>
</dbReference>
<name>A0A401VUN6_STREY</name>
<dbReference type="EMBL" id="BHZD01000001">
    <property type="protein sequence ID" value="GCD40784.1"/>
    <property type="molecule type" value="Genomic_DNA"/>
</dbReference>
<dbReference type="RefSeq" id="WP_218039967.1">
    <property type="nucleotide sequence ID" value="NZ_BHZD01000001.1"/>
</dbReference>
<proteinExistence type="predicted"/>
<sequence length="80" mass="8844">MTAETVRESFVVVRNHEEQYSVWPADRELPTGWEATGFTGPKDTCLAHIDEVWTDMRPLGLRRAMGDGQALSGLPGTGQL</sequence>
<dbReference type="SMART" id="SM00923">
    <property type="entry name" value="MbtH"/>
    <property type="match status" value="1"/>
</dbReference>
<evidence type="ECO:0000313" key="3">
    <source>
        <dbReference type="Proteomes" id="UP000286746"/>
    </source>
</evidence>
<gene>
    <name evidence="2" type="primary">mbtH_1</name>
    <name evidence="2" type="ORF">GKJPGBOP_00437</name>
</gene>
<dbReference type="InterPro" id="IPR037407">
    <property type="entry name" value="MLP_fam"/>
</dbReference>
<dbReference type="PANTHER" id="PTHR38444:SF1">
    <property type="entry name" value="ENTEROBACTIN BIOSYNTHESIS PROTEIN YBDZ"/>
    <property type="match status" value="1"/>
</dbReference>
<dbReference type="InterPro" id="IPR005153">
    <property type="entry name" value="MbtH-like_dom"/>
</dbReference>
<dbReference type="Pfam" id="PF03621">
    <property type="entry name" value="MbtH"/>
    <property type="match status" value="1"/>
</dbReference>
<dbReference type="InterPro" id="IPR038020">
    <property type="entry name" value="MbtH-like_sf"/>
</dbReference>
<dbReference type="Gene3D" id="3.90.820.10">
    <property type="entry name" value="Structural Genomics, Unknown Function 30-nov-00 1gh9 Mol_id"/>
    <property type="match status" value="1"/>
</dbReference>
<dbReference type="Proteomes" id="UP000286746">
    <property type="component" value="Unassembled WGS sequence"/>
</dbReference>
<accession>A0A401VUN6</accession>